<name>A0A0C2X8I5_AMAMK</name>
<reference evidence="1 2" key="1">
    <citation type="submission" date="2014-04" db="EMBL/GenBank/DDBJ databases">
        <title>Evolutionary Origins and Diversification of the Mycorrhizal Mutualists.</title>
        <authorList>
            <consortium name="DOE Joint Genome Institute"/>
            <consortium name="Mycorrhizal Genomics Consortium"/>
            <person name="Kohler A."/>
            <person name="Kuo A."/>
            <person name="Nagy L.G."/>
            <person name="Floudas D."/>
            <person name="Copeland A."/>
            <person name="Barry K.W."/>
            <person name="Cichocki N."/>
            <person name="Veneault-Fourrey C."/>
            <person name="LaButti K."/>
            <person name="Lindquist E.A."/>
            <person name="Lipzen A."/>
            <person name="Lundell T."/>
            <person name="Morin E."/>
            <person name="Murat C."/>
            <person name="Riley R."/>
            <person name="Ohm R."/>
            <person name="Sun H."/>
            <person name="Tunlid A."/>
            <person name="Henrissat B."/>
            <person name="Grigoriev I.V."/>
            <person name="Hibbett D.S."/>
            <person name="Martin F."/>
        </authorList>
    </citation>
    <scope>NUCLEOTIDE SEQUENCE [LARGE SCALE GENOMIC DNA]</scope>
    <source>
        <strain evidence="1 2">Koide BX008</strain>
    </source>
</reference>
<dbReference type="STRING" id="946122.A0A0C2X8I5"/>
<dbReference type="OrthoDB" id="17560at2759"/>
<keyword evidence="2" id="KW-1185">Reference proteome</keyword>
<gene>
    <name evidence="1" type="ORF">M378DRAFT_161924</name>
</gene>
<dbReference type="Proteomes" id="UP000054549">
    <property type="component" value="Unassembled WGS sequence"/>
</dbReference>
<sequence length="72" mass="7789">MDALILNFDAQTIAPDYLNGDPVSPDAFNPGREYFDGCTHGFAVRGDLSDPKGKAGKEGSFVATVKWFQAHL</sequence>
<dbReference type="EMBL" id="KN818241">
    <property type="protein sequence ID" value="KIL65616.1"/>
    <property type="molecule type" value="Genomic_DNA"/>
</dbReference>
<dbReference type="HOGENOM" id="CLU_2721688_0_0_1"/>
<evidence type="ECO:0000313" key="2">
    <source>
        <dbReference type="Proteomes" id="UP000054549"/>
    </source>
</evidence>
<proteinExistence type="predicted"/>
<dbReference type="InParanoid" id="A0A0C2X8I5"/>
<dbReference type="AlphaFoldDB" id="A0A0C2X8I5"/>
<evidence type="ECO:0000313" key="1">
    <source>
        <dbReference type="EMBL" id="KIL65616.1"/>
    </source>
</evidence>
<accession>A0A0C2X8I5</accession>
<protein>
    <submittedName>
        <fullName evidence="1">Uncharacterized protein</fullName>
    </submittedName>
</protein>
<organism evidence="1 2">
    <name type="scientific">Amanita muscaria (strain Koide BX008)</name>
    <dbReference type="NCBI Taxonomy" id="946122"/>
    <lineage>
        <taxon>Eukaryota</taxon>
        <taxon>Fungi</taxon>
        <taxon>Dikarya</taxon>
        <taxon>Basidiomycota</taxon>
        <taxon>Agaricomycotina</taxon>
        <taxon>Agaricomycetes</taxon>
        <taxon>Agaricomycetidae</taxon>
        <taxon>Agaricales</taxon>
        <taxon>Pluteineae</taxon>
        <taxon>Amanitaceae</taxon>
        <taxon>Amanita</taxon>
    </lineage>
</organism>